<dbReference type="InterPro" id="IPR011712">
    <property type="entry name" value="Sig_transdc_His_kin_sub3_dim/P"/>
</dbReference>
<accession>A0A932FVI7</accession>
<keyword evidence="7" id="KW-0067">ATP-binding</keyword>
<dbReference type="SUPFAM" id="SSF55785">
    <property type="entry name" value="PYP-like sensor domain (PAS domain)"/>
    <property type="match status" value="1"/>
</dbReference>
<evidence type="ECO:0000256" key="6">
    <source>
        <dbReference type="ARBA" id="ARBA00022777"/>
    </source>
</evidence>
<reference evidence="14" key="1">
    <citation type="submission" date="2020-07" db="EMBL/GenBank/DDBJ databases">
        <title>Huge and variable diversity of episymbiotic CPR bacteria and DPANN archaea in groundwater ecosystems.</title>
        <authorList>
            <person name="He C.Y."/>
            <person name="Keren R."/>
            <person name="Whittaker M."/>
            <person name="Farag I.F."/>
            <person name="Doudna J."/>
            <person name="Cate J.H.D."/>
            <person name="Banfield J.F."/>
        </authorList>
    </citation>
    <scope>NUCLEOTIDE SEQUENCE</scope>
    <source>
        <strain evidence="14">NC_groundwater_672_Ag_B-0.1um_62_36</strain>
    </source>
</reference>
<evidence type="ECO:0000256" key="10">
    <source>
        <dbReference type="SAM" id="Phobius"/>
    </source>
</evidence>
<sequence length="451" mass="51331">MKQDHTGFKRISDHLAILGIGLGVLYWFLESAMDAFTFRMGDWGERMLAPDANELWMRVLVIGILLLFSFYAQSMLSERKRVNEVLHERTAMFQGLFESAPDAILVVNSQGRIVRVNRQAERMFGYLREALLGQSIETLLPERFREQHGEHCANYCAEPRIHPMGADGEIYGRNKVGSEFPVDIMLSHLETSEGRVVLSVVRDITERKRAEEALREYAERLQTLSHRLVEVQEAERRHLARELHDEIGQLLTGLKLTLEMSLRLSADAYQASLREAEALVQDLMGRVRQLSLDLRPAMLDDLGLLPTLLWHFERYTDQTRIRVVFRHIGLDGRRFSSGVETTTYRLVQEALTNVARHAGVSEVNVRLWADQEMLSVQIEDRGGGFDPEATLSAHLSSGLAGMRERVRLLGGHLTVESTPGKRTCVTVELPLDQPTDLRTRRTEHAHYRVGG</sequence>
<dbReference type="InterPro" id="IPR003594">
    <property type="entry name" value="HATPase_dom"/>
</dbReference>
<evidence type="ECO:0000259" key="11">
    <source>
        <dbReference type="PROSITE" id="PS50109"/>
    </source>
</evidence>
<dbReference type="CDD" id="cd16917">
    <property type="entry name" value="HATPase_UhpB-NarQ-NarX-like"/>
    <property type="match status" value="1"/>
</dbReference>
<dbReference type="PROSITE" id="PS50112">
    <property type="entry name" value="PAS"/>
    <property type="match status" value="1"/>
</dbReference>
<dbReference type="GO" id="GO:0005524">
    <property type="term" value="F:ATP binding"/>
    <property type="evidence" value="ECO:0007669"/>
    <property type="project" value="UniProtKB-KW"/>
</dbReference>
<keyword evidence="8" id="KW-0902">Two-component regulatory system</keyword>
<feature type="transmembrane region" description="Helical" evidence="10">
    <location>
        <begin position="55"/>
        <end position="72"/>
    </location>
</feature>
<comment type="caution">
    <text evidence="14">The sequence shown here is derived from an EMBL/GenBank/DDBJ whole genome shotgun (WGS) entry which is preliminary data.</text>
</comment>
<dbReference type="EMBL" id="JACPRF010000011">
    <property type="protein sequence ID" value="MBI2875307.1"/>
    <property type="molecule type" value="Genomic_DNA"/>
</dbReference>
<keyword evidence="10" id="KW-0812">Transmembrane</keyword>
<gene>
    <name evidence="14" type="ORF">HYY20_00305</name>
</gene>
<evidence type="ECO:0000259" key="13">
    <source>
        <dbReference type="PROSITE" id="PS50113"/>
    </source>
</evidence>
<dbReference type="SMART" id="SM00091">
    <property type="entry name" value="PAS"/>
    <property type="match status" value="1"/>
</dbReference>
<dbReference type="PANTHER" id="PTHR24421">
    <property type="entry name" value="NITRATE/NITRITE SENSOR PROTEIN NARX-RELATED"/>
    <property type="match status" value="1"/>
</dbReference>
<dbReference type="SUPFAM" id="SSF55874">
    <property type="entry name" value="ATPase domain of HSP90 chaperone/DNA topoisomerase II/histidine kinase"/>
    <property type="match status" value="1"/>
</dbReference>
<name>A0A932FVI7_UNCTE</name>
<dbReference type="InterPro" id="IPR050482">
    <property type="entry name" value="Sensor_HK_TwoCompSys"/>
</dbReference>
<dbReference type="Pfam" id="PF13426">
    <property type="entry name" value="PAS_9"/>
    <property type="match status" value="1"/>
</dbReference>
<dbReference type="Gene3D" id="1.20.5.1930">
    <property type="match status" value="1"/>
</dbReference>
<dbReference type="InterPro" id="IPR005467">
    <property type="entry name" value="His_kinase_dom"/>
</dbReference>
<dbReference type="GO" id="GO:0046983">
    <property type="term" value="F:protein dimerization activity"/>
    <property type="evidence" value="ECO:0007669"/>
    <property type="project" value="InterPro"/>
</dbReference>
<comment type="catalytic activity">
    <reaction evidence="1">
        <text>ATP + protein L-histidine = ADP + protein N-phospho-L-histidine.</text>
        <dbReference type="EC" id="2.7.13.3"/>
    </reaction>
</comment>
<keyword evidence="5" id="KW-0547">Nucleotide-binding</keyword>
<feature type="domain" description="PAS" evidence="12">
    <location>
        <begin position="89"/>
        <end position="142"/>
    </location>
</feature>
<keyword evidence="4" id="KW-0808">Transferase</keyword>
<dbReference type="PANTHER" id="PTHR24421:SF10">
    <property type="entry name" value="NITRATE_NITRITE SENSOR PROTEIN NARQ"/>
    <property type="match status" value="1"/>
</dbReference>
<evidence type="ECO:0000256" key="4">
    <source>
        <dbReference type="ARBA" id="ARBA00022679"/>
    </source>
</evidence>
<evidence type="ECO:0000256" key="2">
    <source>
        <dbReference type="ARBA" id="ARBA00012438"/>
    </source>
</evidence>
<organism evidence="14 15">
    <name type="scientific">Tectimicrobiota bacterium</name>
    <dbReference type="NCBI Taxonomy" id="2528274"/>
    <lineage>
        <taxon>Bacteria</taxon>
        <taxon>Pseudomonadati</taxon>
        <taxon>Nitrospinota/Tectimicrobiota group</taxon>
        <taxon>Candidatus Tectimicrobiota</taxon>
    </lineage>
</organism>
<dbReference type="Pfam" id="PF02518">
    <property type="entry name" value="HATPase_c"/>
    <property type="match status" value="1"/>
</dbReference>
<dbReference type="InterPro" id="IPR000700">
    <property type="entry name" value="PAS-assoc_C"/>
</dbReference>
<dbReference type="Proteomes" id="UP000769766">
    <property type="component" value="Unassembled WGS sequence"/>
</dbReference>
<dbReference type="EC" id="2.7.13.3" evidence="2"/>
<evidence type="ECO:0000313" key="15">
    <source>
        <dbReference type="Proteomes" id="UP000769766"/>
    </source>
</evidence>
<dbReference type="NCBIfam" id="TIGR00229">
    <property type="entry name" value="sensory_box"/>
    <property type="match status" value="1"/>
</dbReference>
<evidence type="ECO:0000313" key="14">
    <source>
        <dbReference type="EMBL" id="MBI2875307.1"/>
    </source>
</evidence>
<evidence type="ECO:0000256" key="7">
    <source>
        <dbReference type="ARBA" id="ARBA00022840"/>
    </source>
</evidence>
<evidence type="ECO:0000256" key="9">
    <source>
        <dbReference type="SAM" id="Coils"/>
    </source>
</evidence>
<feature type="domain" description="PAC" evidence="13">
    <location>
        <begin position="166"/>
        <end position="216"/>
    </location>
</feature>
<keyword evidence="3" id="KW-0597">Phosphoprotein</keyword>
<evidence type="ECO:0000256" key="1">
    <source>
        <dbReference type="ARBA" id="ARBA00000085"/>
    </source>
</evidence>
<keyword evidence="10" id="KW-1133">Transmembrane helix</keyword>
<dbReference type="PROSITE" id="PS50109">
    <property type="entry name" value="HIS_KIN"/>
    <property type="match status" value="1"/>
</dbReference>
<dbReference type="GO" id="GO:0016020">
    <property type="term" value="C:membrane"/>
    <property type="evidence" value="ECO:0007669"/>
    <property type="project" value="InterPro"/>
</dbReference>
<dbReference type="Pfam" id="PF07730">
    <property type="entry name" value="HisKA_3"/>
    <property type="match status" value="1"/>
</dbReference>
<dbReference type="InterPro" id="IPR035965">
    <property type="entry name" value="PAS-like_dom_sf"/>
</dbReference>
<dbReference type="PROSITE" id="PS50113">
    <property type="entry name" value="PAC"/>
    <property type="match status" value="1"/>
</dbReference>
<protein>
    <recommendedName>
        <fullName evidence="2">histidine kinase</fullName>
        <ecNumber evidence="2">2.7.13.3</ecNumber>
    </recommendedName>
</protein>
<dbReference type="Gene3D" id="3.30.565.10">
    <property type="entry name" value="Histidine kinase-like ATPase, C-terminal domain"/>
    <property type="match status" value="1"/>
</dbReference>
<proteinExistence type="predicted"/>
<keyword evidence="10" id="KW-0472">Membrane</keyword>
<dbReference type="CDD" id="cd00130">
    <property type="entry name" value="PAS"/>
    <property type="match status" value="1"/>
</dbReference>
<feature type="coiled-coil region" evidence="9">
    <location>
        <begin position="207"/>
        <end position="234"/>
    </location>
</feature>
<dbReference type="AlphaFoldDB" id="A0A932FVI7"/>
<dbReference type="InterPro" id="IPR000014">
    <property type="entry name" value="PAS"/>
</dbReference>
<evidence type="ECO:0000256" key="8">
    <source>
        <dbReference type="ARBA" id="ARBA00023012"/>
    </source>
</evidence>
<feature type="domain" description="Histidine kinase" evidence="11">
    <location>
        <begin position="238"/>
        <end position="433"/>
    </location>
</feature>
<keyword evidence="6" id="KW-0418">Kinase</keyword>
<feature type="transmembrane region" description="Helical" evidence="10">
    <location>
        <begin position="12"/>
        <end position="29"/>
    </location>
</feature>
<feature type="coiled-coil region" evidence="9">
    <location>
        <begin position="266"/>
        <end position="293"/>
    </location>
</feature>
<evidence type="ECO:0000256" key="5">
    <source>
        <dbReference type="ARBA" id="ARBA00022741"/>
    </source>
</evidence>
<dbReference type="Gene3D" id="3.30.450.20">
    <property type="entry name" value="PAS domain"/>
    <property type="match status" value="1"/>
</dbReference>
<evidence type="ECO:0000256" key="3">
    <source>
        <dbReference type="ARBA" id="ARBA00022553"/>
    </source>
</evidence>
<keyword evidence="9" id="KW-0175">Coiled coil</keyword>
<dbReference type="GO" id="GO:0000155">
    <property type="term" value="F:phosphorelay sensor kinase activity"/>
    <property type="evidence" value="ECO:0007669"/>
    <property type="project" value="InterPro"/>
</dbReference>
<evidence type="ECO:0000259" key="12">
    <source>
        <dbReference type="PROSITE" id="PS50112"/>
    </source>
</evidence>
<dbReference type="SMART" id="SM00387">
    <property type="entry name" value="HATPase_c"/>
    <property type="match status" value="1"/>
</dbReference>
<dbReference type="InterPro" id="IPR036890">
    <property type="entry name" value="HATPase_C_sf"/>
</dbReference>